<comment type="similarity">
    <text evidence="2">Belongs to the SusD family.</text>
</comment>
<feature type="domain" description="SusD-like N-terminal" evidence="7">
    <location>
        <begin position="94"/>
        <end position="227"/>
    </location>
</feature>
<dbReference type="GO" id="GO:0009279">
    <property type="term" value="C:cell outer membrane"/>
    <property type="evidence" value="ECO:0007669"/>
    <property type="project" value="UniProtKB-SubCell"/>
</dbReference>
<dbReference type="EMBL" id="FNRL01000020">
    <property type="protein sequence ID" value="SEA88372.1"/>
    <property type="molecule type" value="Genomic_DNA"/>
</dbReference>
<organism evidence="8 9">
    <name type="scientific">Chitinophaga terrae</name>
    <name type="common">ex Kim and Jung 2007</name>
    <dbReference type="NCBI Taxonomy" id="408074"/>
    <lineage>
        <taxon>Bacteria</taxon>
        <taxon>Pseudomonadati</taxon>
        <taxon>Bacteroidota</taxon>
        <taxon>Chitinophagia</taxon>
        <taxon>Chitinophagales</taxon>
        <taxon>Chitinophagaceae</taxon>
        <taxon>Chitinophaga</taxon>
    </lineage>
</organism>
<dbReference type="InterPro" id="IPR011990">
    <property type="entry name" value="TPR-like_helical_dom_sf"/>
</dbReference>
<dbReference type="Gene3D" id="1.25.40.390">
    <property type="match status" value="1"/>
</dbReference>
<dbReference type="Pfam" id="PF14322">
    <property type="entry name" value="SusD-like_3"/>
    <property type="match status" value="1"/>
</dbReference>
<dbReference type="InterPro" id="IPR012944">
    <property type="entry name" value="SusD_RagB_dom"/>
</dbReference>
<sequence>MRSYKSIIIALGFVAGITGSGCKNYLDIPLPVDRISNQSAFTNDKSCAATLNGIFGTLSGGSLFDGQGIGYKGGLYTDELTNYSISELNTSIYSSVVAPGQVSDLWTTFYAQIYRVNAALEGIAASKSVLNHRAQWMGEAYFLRALLHLYLAGIYGDVPVVVTSDYAKNNVLPRSPLADVYKQVIDDLLQAEKLLPESYADVNGNTTPDRGRPNRGAATALLARVYLYTRQYQLAADKASDVISQNTLYSLAPLANTFTVAGNKETIAALAPLATNTLSPYVKDRYIYLSAITSPEIPAGNTISSYGVNGVLSQSLVKSFETGDQRFTQWTYGIYQVKNGDTSRYYIPNKYKSKTTNDEYVVLIRLAEVYLVRAEALAQLGNTGAAARDLDAIRLRAGLKETTANTKETLMTAIVQERRTEFFTEEAHRLMDLRRLGLLDEVMTKEVKVKNGTWQSFQQYWPISPTEIQANPNLKQTLGY</sequence>
<evidence type="ECO:0000256" key="1">
    <source>
        <dbReference type="ARBA" id="ARBA00004442"/>
    </source>
</evidence>
<protein>
    <submittedName>
        <fullName evidence="8">Starch-binding associating with outer membrane</fullName>
    </submittedName>
</protein>
<evidence type="ECO:0000256" key="4">
    <source>
        <dbReference type="ARBA" id="ARBA00023136"/>
    </source>
</evidence>
<comment type="subcellular location">
    <subcellularLocation>
        <location evidence="1">Cell outer membrane</location>
    </subcellularLocation>
</comment>
<evidence type="ECO:0000259" key="7">
    <source>
        <dbReference type="Pfam" id="PF14322"/>
    </source>
</evidence>
<dbReference type="InterPro" id="IPR033985">
    <property type="entry name" value="SusD-like_N"/>
</dbReference>
<name>A0A1H4EVV2_9BACT</name>
<dbReference type="STRING" id="408074.SAMN05660909_03950"/>
<keyword evidence="4" id="KW-0472">Membrane</keyword>
<dbReference type="RefSeq" id="WP_089763647.1">
    <property type="nucleotide sequence ID" value="NZ_BKAT01000033.1"/>
</dbReference>
<gene>
    <name evidence="8" type="ORF">SAMN05660909_03950</name>
</gene>
<dbReference type="CDD" id="cd08977">
    <property type="entry name" value="SusD"/>
    <property type="match status" value="1"/>
</dbReference>
<evidence type="ECO:0000313" key="8">
    <source>
        <dbReference type="EMBL" id="SEA88372.1"/>
    </source>
</evidence>
<dbReference type="OrthoDB" id="625727at2"/>
<reference evidence="9" key="1">
    <citation type="submission" date="2016-10" db="EMBL/GenBank/DDBJ databases">
        <authorList>
            <person name="Varghese N."/>
            <person name="Submissions S."/>
        </authorList>
    </citation>
    <scope>NUCLEOTIDE SEQUENCE [LARGE SCALE GENOMIC DNA]</scope>
    <source>
        <strain evidence="9">DSM 23920</strain>
    </source>
</reference>
<evidence type="ECO:0000256" key="2">
    <source>
        <dbReference type="ARBA" id="ARBA00006275"/>
    </source>
</evidence>
<evidence type="ECO:0000256" key="5">
    <source>
        <dbReference type="ARBA" id="ARBA00023237"/>
    </source>
</evidence>
<dbReference type="PROSITE" id="PS51257">
    <property type="entry name" value="PROKAR_LIPOPROTEIN"/>
    <property type="match status" value="1"/>
</dbReference>
<dbReference type="SUPFAM" id="SSF48452">
    <property type="entry name" value="TPR-like"/>
    <property type="match status" value="1"/>
</dbReference>
<evidence type="ECO:0000259" key="6">
    <source>
        <dbReference type="Pfam" id="PF07980"/>
    </source>
</evidence>
<keyword evidence="9" id="KW-1185">Reference proteome</keyword>
<accession>A0A1H4EVV2</accession>
<keyword evidence="5" id="KW-0998">Cell outer membrane</keyword>
<feature type="domain" description="RagB/SusD" evidence="6">
    <location>
        <begin position="321"/>
        <end position="480"/>
    </location>
</feature>
<dbReference type="Pfam" id="PF07980">
    <property type="entry name" value="SusD_RagB"/>
    <property type="match status" value="1"/>
</dbReference>
<dbReference type="AlphaFoldDB" id="A0A1H4EVV2"/>
<proteinExistence type="inferred from homology"/>
<evidence type="ECO:0000313" key="9">
    <source>
        <dbReference type="Proteomes" id="UP000199656"/>
    </source>
</evidence>
<dbReference type="Proteomes" id="UP000199656">
    <property type="component" value="Unassembled WGS sequence"/>
</dbReference>
<keyword evidence="3" id="KW-0732">Signal</keyword>
<evidence type="ECO:0000256" key="3">
    <source>
        <dbReference type="ARBA" id="ARBA00022729"/>
    </source>
</evidence>